<dbReference type="AlphaFoldDB" id="A0A5J4T1E8"/>
<dbReference type="PROSITE" id="PS51257">
    <property type="entry name" value="PROKAR_LIPOPROTEIN"/>
    <property type="match status" value="1"/>
</dbReference>
<gene>
    <name evidence="3" type="ORF">EZS27_000837</name>
</gene>
<dbReference type="GO" id="GO:0005975">
    <property type="term" value="P:carbohydrate metabolic process"/>
    <property type="evidence" value="ECO:0007669"/>
    <property type="project" value="InterPro"/>
</dbReference>
<dbReference type="GO" id="GO:0042972">
    <property type="term" value="F:licheninase activity"/>
    <property type="evidence" value="ECO:0007669"/>
    <property type="project" value="UniProtKB-EC"/>
</dbReference>
<protein>
    <submittedName>
        <fullName evidence="3">Beta-glucanase</fullName>
        <ecNumber evidence="3">3.2.1.73</ecNumber>
    </submittedName>
</protein>
<sequence>MGRVKRLTPFKDMMEIYYLFITIVTATFLSACGKNDESKKQEQQNPIQPVDKYKIDDQLKSAIEMQLVWADEFNEGTMVNTANWTYEKGHVRNDEIQYYTEARSENCRIEGGMLIITGRKEATPYNGTDDITSASIITNKKQSWQYGRFEIRAKVPAGNGPWPAFWAKGDGQNTGDGWPKCGEIDIMEYAAKDPKVMIQNVIYGTGSTTGQWTQQTKKPTSDKAYSDEFHVYSLDWNTRQLTFAIDNKVTHVVDMAIISPNPFNQKFSILLNLALGASTERTLGGKLDPSCLPVEFRVDYVRIYQSK</sequence>
<dbReference type="PANTHER" id="PTHR10963">
    <property type="entry name" value="GLYCOSYL HYDROLASE-RELATED"/>
    <property type="match status" value="1"/>
</dbReference>
<dbReference type="EC" id="3.2.1.73" evidence="3"/>
<evidence type="ECO:0000256" key="1">
    <source>
        <dbReference type="ARBA" id="ARBA00006865"/>
    </source>
</evidence>
<organism evidence="3">
    <name type="scientific">termite gut metagenome</name>
    <dbReference type="NCBI Taxonomy" id="433724"/>
    <lineage>
        <taxon>unclassified sequences</taxon>
        <taxon>metagenomes</taxon>
        <taxon>organismal metagenomes</taxon>
    </lineage>
</organism>
<dbReference type="EMBL" id="SNRY01000008">
    <property type="protein sequence ID" value="KAA6351888.1"/>
    <property type="molecule type" value="Genomic_DNA"/>
</dbReference>
<dbReference type="PROSITE" id="PS51762">
    <property type="entry name" value="GH16_2"/>
    <property type="match status" value="1"/>
</dbReference>
<feature type="domain" description="GH16" evidence="2">
    <location>
        <begin position="41"/>
        <end position="307"/>
    </location>
</feature>
<proteinExistence type="inferred from homology"/>
<comment type="caution">
    <text evidence="3">The sequence shown here is derived from an EMBL/GenBank/DDBJ whole genome shotgun (WGS) entry which is preliminary data.</text>
</comment>
<reference evidence="3" key="1">
    <citation type="submission" date="2019-03" db="EMBL/GenBank/DDBJ databases">
        <title>Single cell metagenomics reveals metabolic interactions within the superorganism composed of flagellate Streblomastix strix and complex community of Bacteroidetes bacteria on its surface.</title>
        <authorList>
            <person name="Treitli S.C."/>
            <person name="Kolisko M."/>
            <person name="Husnik F."/>
            <person name="Keeling P."/>
            <person name="Hampl V."/>
        </authorList>
    </citation>
    <scope>NUCLEOTIDE SEQUENCE</scope>
    <source>
        <strain evidence="3">STM</strain>
    </source>
</reference>
<evidence type="ECO:0000259" key="2">
    <source>
        <dbReference type="PROSITE" id="PS51762"/>
    </source>
</evidence>
<name>A0A5J4T1E8_9ZZZZ</name>
<dbReference type="CDD" id="cd08023">
    <property type="entry name" value="GH16_laminarinase_like"/>
    <property type="match status" value="1"/>
</dbReference>
<dbReference type="Pfam" id="PF00722">
    <property type="entry name" value="Glyco_hydro_16"/>
    <property type="match status" value="1"/>
</dbReference>
<keyword evidence="3" id="KW-0378">Hydrolase</keyword>
<dbReference type="InterPro" id="IPR013320">
    <property type="entry name" value="ConA-like_dom_sf"/>
</dbReference>
<accession>A0A5J4T1E8</accession>
<keyword evidence="3" id="KW-0326">Glycosidase</keyword>
<comment type="similarity">
    <text evidence="1">Belongs to the glycosyl hydrolase 16 family.</text>
</comment>
<evidence type="ECO:0000313" key="3">
    <source>
        <dbReference type="EMBL" id="KAA6351888.1"/>
    </source>
</evidence>
<dbReference type="Gene3D" id="2.60.120.200">
    <property type="match status" value="1"/>
</dbReference>
<dbReference type="InterPro" id="IPR050546">
    <property type="entry name" value="Glycosyl_Hydrlase_16"/>
</dbReference>
<dbReference type="PANTHER" id="PTHR10963:SF55">
    <property type="entry name" value="GLYCOSIDE HYDROLASE FAMILY 16 PROTEIN"/>
    <property type="match status" value="1"/>
</dbReference>
<dbReference type="InterPro" id="IPR000757">
    <property type="entry name" value="Beta-glucanase-like"/>
</dbReference>
<dbReference type="SUPFAM" id="SSF49899">
    <property type="entry name" value="Concanavalin A-like lectins/glucanases"/>
    <property type="match status" value="1"/>
</dbReference>